<sequence>MGYAARVFASNRSRRGRFEAWRHNHSAITGILVWIMLQGYLQVTALDVGVLKSDAITTRPSWNTSRNRTCDHNIFIAFQHGLFRFKQGVVVVVDEFRLEIQIDICRLTPLFRIMNYYDCRVVMNLHRGKSSGYFWLPGPGETEFYIQQTLDKLLALNMKKPK</sequence>
<protein>
    <recommendedName>
        <fullName evidence="3">LAGLIDADG homing endonuclease</fullName>
    </recommendedName>
</protein>
<evidence type="ECO:0000313" key="1">
    <source>
        <dbReference type="EMBL" id="GIY69831.1"/>
    </source>
</evidence>
<gene>
    <name evidence="1" type="ORF">CEXT_674351</name>
</gene>
<organism evidence="1 2">
    <name type="scientific">Caerostris extrusa</name>
    <name type="common">Bark spider</name>
    <name type="synonym">Caerostris bankana</name>
    <dbReference type="NCBI Taxonomy" id="172846"/>
    <lineage>
        <taxon>Eukaryota</taxon>
        <taxon>Metazoa</taxon>
        <taxon>Ecdysozoa</taxon>
        <taxon>Arthropoda</taxon>
        <taxon>Chelicerata</taxon>
        <taxon>Arachnida</taxon>
        <taxon>Araneae</taxon>
        <taxon>Araneomorphae</taxon>
        <taxon>Entelegynae</taxon>
        <taxon>Araneoidea</taxon>
        <taxon>Araneidae</taxon>
        <taxon>Caerostris</taxon>
    </lineage>
</organism>
<evidence type="ECO:0000313" key="2">
    <source>
        <dbReference type="Proteomes" id="UP001054945"/>
    </source>
</evidence>
<reference evidence="1 2" key="1">
    <citation type="submission" date="2021-06" db="EMBL/GenBank/DDBJ databases">
        <title>Caerostris extrusa draft genome.</title>
        <authorList>
            <person name="Kono N."/>
            <person name="Arakawa K."/>
        </authorList>
    </citation>
    <scope>NUCLEOTIDE SEQUENCE [LARGE SCALE GENOMIC DNA]</scope>
</reference>
<comment type="caution">
    <text evidence="1">The sequence shown here is derived from an EMBL/GenBank/DDBJ whole genome shotgun (WGS) entry which is preliminary data.</text>
</comment>
<dbReference type="Proteomes" id="UP001054945">
    <property type="component" value="Unassembled WGS sequence"/>
</dbReference>
<proteinExistence type="predicted"/>
<dbReference type="EMBL" id="BPLR01014598">
    <property type="protein sequence ID" value="GIY69831.1"/>
    <property type="molecule type" value="Genomic_DNA"/>
</dbReference>
<keyword evidence="2" id="KW-1185">Reference proteome</keyword>
<dbReference type="AlphaFoldDB" id="A0AAV4VHF3"/>
<accession>A0AAV4VHF3</accession>
<evidence type="ECO:0008006" key="3">
    <source>
        <dbReference type="Google" id="ProtNLM"/>
    </source>
</evidence>
<name>A0AAV4VHF3_CAEEX</name>